<feature type="region of interest" description="Disordered" evidence="11">
    <location>
        <begin position="338"/>
        <end position="360"/>
    </location>
</feature>
<dbReference type="Gene3D" id="3.30.2010.10">
    <property type="entry name" value="Metalloproteases ('zincins'), catalytic domain"/>
    <property type="match status" value="1"/>
</dbReference>
<keyword evidence="9" id="KW-0482">Metalloprotease</keyword>
<dbReference type="GO" id="GO:0004222">
    <property type="term" value="F:metalloendopeptidase activity"/>
    <property type="evidence" value="ECO:0007669"/>
    <property type="project" value="InterPro"/>
</dbReference>
<feature type="domain" description="Peptidase M48" evidence="13">
    <location>
        <begin position="110"/>
        <end position="330"/>
    </location>
</feature>
<dbReference type="AlphaFoldDB" id="A0A0S4XNW2"/>
<dbReference type="GO" id="GO:0006508">
    <property type="term" value="P:proteolysis"/>
    <property type="evidence" value="ECO:0007669"/>
    <property type="project" value="UniProtKB-KW"/>
</dbReference>
<feature type="transmembrane region" description="Helical" evidence="12">
    <location>
        <begin position="63"/>
        <end position="84"/>
    </location>
</feature>
<reference evidence="14" key="1">
    <citation type="submission" date="2015-11" db="EMBL/GenBank/DDBJ databases">
        <authorList>
            <person name="Zhang Y."/>
            <person name="Guo Z."/>
        </authorList>
    </citation>
    <scope>NUCLEOTIDE SEQUENCE</scope>
    <source>
        <strain evidence="14">BN30871</strain>
    </source>
</reference>
<dbReference type="InterPro" id="IPR050083">
    <property type="entry name" value="HtpX_protease"/>
</dbReference>
<evidence type="ECO:0000256" key="12">
    <source>
        <dbReference type="SAM" id="Phobius"/>
    </source>
</evidence>
<name>A0A0S4XNW2_9BACT</name>
<evidence type="ECO:0000256" key="7">
    <source>
        <dbReference type="ARBA" id="ARBA00022833"/>
    </source>
</evidence>
<evidence type="ECO:0000256" key="11">
    <source>
        <dbReference type="SAM" id="MobiDB-lite"/>
    </source>
</evidence>
<dbReference type="EMBL" id="FAXN01000058">
    <property type="protein sequence ID" value="CUV66018.1"/>
    <property type="molecule type" value="Genomic_DNA"/>
</dbReference>
<evidence type="ECO:0000256" key="9">
    <source>
        <dbReference type="ARBA" id="ARBA00023049"/>
    </source>
</evidence>
<evidence type="ECO:0000256" key="2">
    <source>
        <dbReference type="ARBA" id="ARBA00022475"/>
    </source>
</evidence>
<keyword evidence="8 12" id="KW-1133">Transmembrane helix</keyword>
<accession>A0A0S4XNW2</accession>
<evidence type="ECO:0000256" key="8">
    <source>
        <dbReference type="ARBA" id="ARBA00022989"/>
    </source>
</evidence>
<dbReference type="Pfam" id="PF01435">
    <property type="entry name" value="Peptidase_M48"/>
    <property type="match status" value="1"/>
</dbReference>
<keyword evidence="3" id="KW-0645">Protease</keyword>
<evidence type="ECO:0000256" key="10">
    <source>
        <dbReference type="ARBA" id="ARBA00023136"/>
    </source>
</evidence>
<keyword evidence="4 12" id="KW-0812">Transmembrane</keyword>
<protein>
    <submittedName>
        <fullName evidence="14">Peptidase M48, Ste24p (Modular protein)</fullName>
    </submittedName>
</protein>
<feature type="transmembrane region" description="Helical" evidence="12">
    <location>
        <begin position="187"/>
        <end position="209"/>
    </location>
</feature>
<keyword evidence="6" id="KW-0378">Hydrolase</keyword>
<evidence type="ECO:0000256" key="3">
    <source>
        <dbReference type="ARBA" id="ARBA00022670"/>
    </source>
</evidence>
<feature type="transmembrane region" description="Helical" evidence="12">
    <location>
        <begin position="229"/>
        <end position="254"/>
    </location>
</feature>
<keyword evidence="10 12" id="KW-0472">Membrane</keyword>
<dbReference type="CDD" id="cd07340">
    <property type="entry name" value="M48B_Htpx_like"/>
    <property type="match status" value="1"/>
</dbReference>
<evidence type="ECO:0000256" key="6">
    <source>
        <dbReference type="ARBA" id="ARBA00022801"/>
    </source>
</evidence>
<sequence length="633" mass="70857">MNFFEHQKKARQQTFYLIVLFVLAVVTLIIVTLLFLMGLYATSADIPLDVFFLNPLAYMQSTTIFKIALIVIAVVAAGSIYKYISFFSGGKNVAIALGGKQLNYNSATAQERVLLNVVEEMSIASGISVPTVYVLEEDAINAFAAGLTFDDTVIGVTRGTIEKLNRNELQGVIAHEFSHIFNGDMRLNLQLAAVLHGILLIGLIGRVILRSMSRSSSAIRSSSGKKGNGGFYILVLGAGLFIIGYAGIFFGSLIKANVSRKREYLADATAVQYTRYPQGISGALKKIAHYSSRLQAPTAETYSHFYFAEGISSFWATHPPLQERIKKIEPWWNGEIPDYSKSKSSDQEEIKDKQKEKEKKQHIAQGVIATSMMHVGEVSEEEVEQVQSDIQSLDSKILNRLNDPLGAQAVILFLFYDTKYKKELFAILQEENRYLLLEFVNVVREQHVALEKQSALIVSLGLNALKSLSIEQYQHFKTILATFIEIDNNISLFEWSLQYIIQRPVEIHLGLRNVPKSGHNHLGAIKNELETLFSMLAQAQYDDEVEAKKAFDKTKKAIYAGALEYRPREQINHNLFIKSIQAIEAVKPGVAERIFEGVLYIVKIDGEVSATENTFVHAIAQLMQVPLPREFKL</sequence>
<gene>
    <name evidence="14" type="ORF">BN3087_560013</name>
</gene>
<dbReference type="GO" id="GO:0046872">
    <property type="term" value="F:metal ion binding"/>
    <property type="evidence" value="ECO:0007669"/>
    <property type="project" value="UniProtKB-KW"/>
</dbReference>
<feature type="transmembrane region" description="Helical" evidence="12">
    <location>
        <begin position="15"/>
        <end position="43"/>
    </location>
</feature>
<dbReference type="PANTHER" id="PTHR43221:SF2">
    <property type="entry name" value="PROTEASE HTPX HOMOLOG"/>
    <property type="match status" value="1"/>
</dbReference>
<comment type="cofactor">
    <cofactor evidence="1">
        <name>Zn(2+)</name>
        <dbReference type="ChEBI" id="CHEBI:29105"/>
    </cofactor>
</comment>
<dbReference type="PANTHER" id="PTHR43221">
    <property type="entry name" value="PROTEASE HTPX"/>
    <property type="match status" value="1"/>
</dbReference>
<proteinExistence type="predicted"/>
<evidence type="ECO:0000256" key="5">
    <source>
        <dbReference type="ARBA" id="ARBA00022723"/>
    </source>
</evidence>
<organism evidence="14">
    <name type="scientific">Sulfurovum sp. enrichment culture clone C5</name>
    <dbReference type="NCBI Taxonomy" id="497650"/>
    <lineage>
        <taxon>Bacteria</taxon>
        <taxon>Pseudomonadati</taxon>
        <taxon>Campylobacterota</taxon>
        <taxon>Epsilonproteobacteria</taxon>
        <taxon>Campylobacterales</taxon>
        <taxon>Sulfurovaceae</taxon>
        <taxon>Sulfurovum</taxon>
        <taxon>environmental samples</taxon>
    </lineage>
</organism>
<evidence type="ECO:0000256" key="1">
    <source>
        <dbReference type="ARBA" id="ARBA00001947"/>
    </source>
</evidence>
<evidence type="ECO:0000259" key="13">
    <source>
        <dbReference type="Pfam" id="PF01435"/>
    </source>
</evidence>
<dbReference type="InterPro" id="IPR001915">
    <property type="entry name" value="Peptidase_M48"/>
</dbReference>
<keyword evidence="5" id="KW-0479">Metal-binding</keyword>
<keyword evidence="2" id="KW-1003">Cell membrane</keyword>
<evidence type="ECO:0000256" key="4">
    <source>
        <dbReference type="ARBA" id="ARBA00022692"/>
    </source>
</evidence>
<evidence type="ECO:0000313" key="14">
    <source>
        <dbReference type="EMBL" id="CUV66018.1"/>
    </source>
</evidence>
<keyword evidence="7" id="KW-0862">Zinc</keyword>